<dbReference type="SUPFAM" id="SSF51445">
    <property type="entry name" value="(Trans)glycosidases"/>
    <property type="match status" value="1"/>
</dbReference>
<keyword evidence="2" id="KW-0378">Hydrolase</keyword>
<keyword evidence="3" id="KW-0326">Glycosidase</keyword>
<evidence type="ECO:0000313" key="5">
    <source>
        <dbReference type="EMBL" id="CAK0738669.1"/>
    </source>
</evidence>
<evidence type="ECO:0000256" key="2">
    <source>
        <dbReference type="ARBA" id="ARBA00022801"/>
    </source>
</evidence>
<dbReference type="Pfam" id="PF00232">
    <property type="entry name" value="Glyco_hydro_1"/>
    <property type="match status" value="1"/>
</dbReference>
<evidence type="ECO:0000256" key="4">
    <source>
        <dbReference type="RuleBase" id="RU003690"/>
    </source>
</evidence>
<dbReference type="EMBL" id="CAUYUE010000002">
    <property type="protein sequence ID" value="CAK0738669.1"/>
    <property type="molecule type" value="Genomic_DNA"/>
</dbReference>
<dbReference type="GO" id="GO:0008422">
    <property type="term" value="F:beta-glucosidase activity"/>
    <property type="evidence" value="ECO:0007669"/>
    <property type="project" value="TreeGrafter"/>
</dbReference>
<comment type="caution">
    <text evidence="5">The sequence shown here is derived from an EMBL/GenBank/DDBJ whole genome shotgun (WGS) entry which is preliminary data.</text>
</comment>
<protein>
    <recommendedName>
        <fullName evidence="7">Glycoside hydrolase family 1 protein</fullName>
    </recommendedName>
</protein>
<accession>A0AAV1HSZ4</accession>
<evidence type="ECO:0008006" key="7">
    <source>
        <dbReference type="Google" id="ProtNLM"/>
    </source>
</evidence>
<reference evidence="5 6" key="1">
    <citation type="submission" date="2023-10" db="EMBL/GenBank/DDBJ databases">
        <authorList>
            <person name="Maclean D."/>
            <person name="Macfadyen A."/>
        </authorList>
    </citation>
    <scope>NUCLEOTIDE SEQUENCE [LARGE SCALE GENOMIC DNA]</scope>
</reference>
<organism evidence="5 6">
    <name type="scientific">Coccomyxa viridis</name>
    <dbReference type="NCBI Taxonomy" id="1274662"/>
    <lineage>
        <taxon>Eukaryota</taxon>
        <taxon>Viridiplantae</taxon>
        <taxon>Chlorophyta</taxon>
        <taxon>core chlorophytes</taxon>
        <taxon>Trebouxiophyceae</taxon>
        <taxon>Trebouxiophyceae incertae sedis</taxon>
        <taxon>Coccomyxaceae</taxon>
        <taxon>Coccomyxa</taxon>
    </lineage>
</organism>
<dbReference type="Proteomes" id="UP001314263">
    <property type="component" value="Unassembled WGS sequence"/>
</dbReference>
<dbReference type="PANTHER" id="PTHR10353">
    <property type="entry name" value="GLYCOSYL HYDROLASE"/>
    <property type="match status" value="1"/>
</dbReference>
<evidence type="ECO:0000256" key="1">
    <source>
        <dbReference type="ARBA" id="ARBA00010838"/>
    </source>
</evidence>
<dbReference type="InterPro" id="IPR001360">
    <property type="entry name" value="Glyco_hydro_1"/>
</dbReference>
<evidence type="ECO:0000256" key="3">
    <source>
        <dbReference type="ARBA" id="ARBA00023295"/>
    </source>
</evidence>
<sequence length="490" mass="55842">MNGFQTPDGKKSQAGEAGSNAKDGLEWEFLVGTAISVYQNSGGDNNNWWRYERQRTRFGKPTIDRGQKCEQSNNFWENFEEDVARVASLRSTVFRLSLEWHRIEPEQGRIDQDAVAHYHKIFDCIRKKGLKIALTLHHFVQPLWFEDLGGFAKGDNIKYFTSFACVAFREYHDSIDLWITFNEPNVMAFCGWLYGQFPPGLLANFKLAGSHLLNMFRAHAAAYKAIKELPGGKASSIGIVHNVMAYETLAPHAFSARWVDPVVTWLNRVWATETTLEYFRDGHFSWMSPWASTVEARDERPGLDFVGMNYYGKVSIDWKYSSAAVPPGVMTDMPFQLDAPGIYKGLRQMSALDVPIYITETGIADAVGDRRPLWLETYIPEVERAVRDGMDVRGLMYWTLVDNFEWAHGFDIKFGLYRWDPGMGSKREMRAATPLLAGIYKELPDQMKRAHKRAMEDRAYAQKSKGDVQVFPSPQSVLETTSFSGSDDHV</sequence>
<evidence type="ECO:0000313" key="6">
    <source>
        <dbReference type="Proteomes" id="UP001314263"/>
    </source>
</evidence>
<dbReference type="Gene3D" id="3.20.20.80">
    <property type="entry name" value="Glycosidases"/>
    <property type="match status" value="1"/>
</dbReference>
<proteinExistence type="inferred from homology"/>
<dbReference type="PANTHER" id="PTHR10353:SF36">
    <property type="entry name" value="LP05116P"/>
    <property type="match status" value="1"/>
</dbReference>
<comment type="similarity">
    <text evidence="1 4">Belongs to the glycosyl hydrolase 1 family.</text>
</comment>
<dbReference type="AlphaFoldDB" id="A0AAV1HSZ4"/>
<dbReference type="InterPro" id="IPR017853">
    <property type="entry name" value="GH"/>
</dbReference>
<name>A0AAV1HSZ4_9CHLO</name>
<dbReference type="GO" id="GO:0005975">
    <property type="term" value="P:carbohydrate metabolic process"/>
    <property type="evidence" value="ECO:0007669"/>
    <property type="project" value="InterPro"/>
</dbReference>
<gene>
    <name evidence="5" type="ORF">CVIRNUC_001076</name>
</gene>
<keyword evidence="6" id="KW-1185">Reference proteome</keyword>
<dbReference type="PRINTS" id="PR00131">
    <property type="entry name" value="GLHYDRLASE1"/>
</dbReference>